<keyword evidence="8" id="KW-0460">Magnesium</keyword>
<dbReference type="SUPFAM" id="SSF143865">
    <property type="entry name" value="CorA soluble domain-like"/>
    <property type="match status" value="1"/>
</dbReference>
<keyword evidence="10" id="KW-1185">Reference proteome</keyword>
<dbReference type="InParanoid" id="A0A212QML0"/>
<reference evidence="10" key="1">
    <citation type="submission" date="2017-06" db="EMBL/GenBank/DDBJ databases">
        <authorList>
            <person name="Varghese N."/>
            <person name="Submissions S."/>
        </authorList>
    </citation>
    <scope>NUCLEOTIDE SEQUENCE [LARGE SCALE GENOMIC DNA]</scope>
    <source>
        <strain evidence="10">JAD2</strain>
    </source>
</reference>
<dbReference type="SUPFAM" id="SSF144083">
    <property type="entry name" value="Magnesium transport protein CorA, transmembrane region"/>
    <property type="match status" value="1"/>
</dbReference>
<dbReference type="GO" id="GO:0005886">
    <property type="term" value="C:plasma membrane"/>
    <property type="evidence" value="ECO:0007669"/>
    <property type="project" value="UniProtKB-SubCell"/>
</dbReference>
<dbReference type="PANTHER" id="PTHR46494:SF1">
    <property type="entry name" value="CORA FAMILY METAL ION TRANSPORTER (EUROFUNG)"/>
    <property type="match status" value="1"/>
</dbReference>
<feature type="transmembrane region" description="Helical" evidence="8">
    <location>
        <begin position="259"/>
        <end position="282"/>
    </location>
</feature>
<dbReference type="GO" id="GO:0015087">
    <property type="term" value="F:cobalt ion transmembrane transporter activity"/>
    <property type="evidence" value="ECO:0007669"/>
    <property type="project" value="UniProtKB-UniRule"/>
</dbReference>
<dbReference type="InterPro" id="IPR045861">
    <property type="entry name" value="CorA_cytoplasmic_dom"/>
</dbReference>
<evidence type="ECO:0000256" key="2">
    <source>
        <dbReference type="ARBA" id="ARBA00009765"/>
    </source>
</evidence>
<dbReference type="CDD" id="cd12822">
    <property type="entry name" value="TmCorA-like"/>
    <property type="match status" value="1"/>
</dbReference>
<proteinExistence type="inferred from homology"/>
<evidence type="ECO:0000256" key="6">
    <source>
        <dbReference type="ARBA" id="ARBA00022989"/>
    </source>
</evidence>
<keyword evidence="5 8" id="KW-0812">Transmembrane</keyword>
<name>A0A212QML0_9CHLR</name>
<organism evidence="9 10">
    <name type="scientific">Thermoflexus hugenholtzii JAD2</name>
    <dbReference type="NCBI Taxonomy" id="877466"/>
    <lineage>
        <taxon>Bacteria</taxon>
        <taxon>Bacillati</taxon>
        <taxon>Chloroflexota</taxon>
        <taxon>Thermoflexia</taxon>
        <taxon>Thermoflexales</taxon>
        <taxon>Thermoflexaceae</taxon>
        <taxon>Thermoflexus</taxon>
    </lineage>
</organism>
<evidence type="ECO:0000256" key="1">
    <source>
        <dbReference type="ARBA" id="ARBA00004651"/>
    </source>
</evidence>
<evidence type="ECO:0000256" key="8">
    <source>
        <dbReference type="RuleBase" id="RU362010"/>
    </source>
</evidence>
<dbReference type="Pfam" id="PF01544">
    <property type="entry name" value="CorA"/>
    <property type="match status" value="1"/>
</dbReference>
<dbReference type="GO" id="GO:0000287">
    <property type="term" value="F:magnesium ion binding"/>
    <property type="evidence" value="ECO:0007669"/>
    <property type="project" value="TreeGrafter"/>
</dbReference>
<dbReference type="Gene3D" id="3.30.460.20">
    <property type="entry name" value="CorA soluble domain-like"/>
    <property type="match status" value="1"/>
</dbReference>
<evidence type="ECO:0000256" key="7">
    <source>
        <dbReference type="ARBA" id="ARBA00023136"/>
    </source>
</evidence>
<dbReference type="OrthoDB" id="9803416at2"/>
<dbReference type="InterPro" id="IPR045863">
    <property type="entry name" value="CorA_TM1_TM2"/>
</dbReference>
<keyword evidence="4 8" id="KW-1003">Cell membrane</keyword>
<keyword evidence="3 8" id="KW-0813">Transport</keyword>
<dbReference type="AlphaFoldDB" id="A0A212QML0"/>
<dbReference type="Gene3D" id="1.20.58.340">
    <property type="entry name" value="Magnesium transport protein CorA, transmembrane region"/>
    <property type="match status" value="2"/>
</dbReference>
<dbReference type="PANTHER" id="PTHR46494">
    <property type="entry name" value="CORA FAMILY METAL ION TRANSPORTER (EUROFUNG)"/>
    <property type="match status" value="1"/>
</dbReference>
<dbReference type="FunFam" id="1.20.58.340:FF:000012">
    <property type="entry name" value="Magnesium transport protein CorA"/>
    <property type="match status" value="1"/>
</dbReference>
<keyword evidence="7 8" id="KW-0472">Membrane</keyword>
<accession>A0A212QML0</accession>
<dbReference type="GO" id="GO:0015095">
    <property type="term" value="F:magnesium ion transmembrane transporter activity"/>
    <property type="evidence" value="ECO:0007669"/>
    <property type="project" value="UniProtKB-UniRule"/>
</dbReference>
<dbReference type="InterPro" id="IPR004488">
    <property type="entry name" value="Mg/Co-transport_prot_CorA"/>
</dbReference>
<evidence type="ECO:0000256" key="5">
    <source>
        <dbReference type="ARBA" id="ARBA00022692"/>
    </source>
</evidence>
<evidence type="ECO:0000256" key="3">
    <source>
        <dbReference type="ARBA" id="ARBA00022448"/>
    </source>
</evidence>
<dbReference type="GO" id="GO:0050897">
    <property type="term" value="F:cobalt ion binding"/>
    <property type="evidence" value="ECO:0007669"/>
    <property type="project" value="TreeGrafter"/>
</dbReference>
<dbReference type="FunCoup" id="A0A212QML0">
    <property type="interactions" value="210"/>
</dbReference>
<comment type="similarity">
    <text evidence="2 8">Belongs to the CorA metal ion transporter (MIT) (TC 1.A.35) family.</text>
</comment>
<keyword evidence="8" id="KW-0406">Ion transport</keyword>
<dbReference type="RefSeq" id="WP_088570372.1">
    <property type="nucleotide sequence ID" value="NZ_FYEK01000012.1"/>
</dbReference>
<comment type="subcellular location">
    <subcellularLocation>
        <location evidence="1">Cell membrane</location>
        <topology evidence="1">Multi-pass membrane protein</topology>
    </subcellularLocation>
    <subcellularLocation>
        <location evidence="8">Membrane</location>
        <topology evidence="8">Multi-pass membrane protein</topology>
    </subcellularLocation>
</comment>
<evidence type="ECO:0000256" key="4">
    <source>
        <dbReference type="ARBA" id="ARBA00022475"/>
    </source>
</evidence>
<gene>
    <name evidence="8" type="primary">corA</name>
    <name evidence="9" type="ORF">SAMN02746019_00025600</name>
</gene>
<keyword evidence="6 8" id="KW-1133">Transmembrane helix</keyword>
<evidence type="ECO:0000313" key="10">
    <source>
        <dbReference type="Proteomes" id="UP000197025"/>
    </source>
</evidence>
<dbReference type="NCBIfam" id="TIGR00383">
    <property type="entry name" value="corA"/>
    <property type="match status" value="1"/>
</dbReference>
<sequence>MSIRWVIPGGGAEVSTREEAIPAFLARSDGFLWLDLCPPEEADRQRLREAFGFHPLALEDAFRARERPKVDAYPDHYFIAFYAVGYETEDGLSLRPLHIFAGPRYVVTIRSQPIPEVEQVIARWQGPERQRVPTSGSVVYDLLDAVVDGYFPALDRIAEEVEELEERLFAGGDGRLVEAIFQVRKTLLELRRVVAPEREVINLLLRHELPVFRPEDMAYFQDLYDRLVRLIESIDLYRDMLSGALESYLSLQSNRLNEIVKVLTIASIILMADALVAGIYGMNFRYMPELEWPWGYPMALLMMAGISAGLALFFRRRGWL</sequence>
<dbReference type="InterPro" id="IPR002523">
    <property type="entry name" value="MgTranspt_CorA/ZnTranspt_ZntB"/>
</dbReference>
<dbReference type="EMBL" id="FYEK01000012">
    <property type="protein sequence ID" value="SNB60633.1"/>
    <property type="molecule type" value="Genomic_DNA"/>
</dbReference>
<feature type="transmembrane region" description="Helical" evidence="8">
    <location>
        <begin position="294"/>
        <end position="314"/>
    </location>
</feature>
<protein>
    <recommendedName>
        <fullName evidence="8">Magnesium transport protein CorA</fullName>
    </recommendedName>
</protein>
<comment type="function">
    <text evidence="8">Mediates influx of magnesium ions.</text>
</comment>
<dbReference type="Proteomes" id="UP000197025">
    <property type="component" value="Unassembled WGS sequence"/>
</dbReference>
<evidence type="ECO:0000313" key="9">
    <source>
        <dbReference type="EMBL" id="SNB60633.1"/>
    </source>
</evidence>